<dbReference type="EMBL" id="WJNH01000004">
    <property type="protein sequence ID" value="MRG86242.1"/>
    <property type="molecule type" value="Genomic_DNA"/>
</dbReference>
<dbReference type="GO" id="GO:0009002">
    <property type="term" value="F:serine-type D-Ala-D-Ala carboxypeptidase activity"/>
    <property type="evidence" value="ECO:0007669"/>
    <property type="project" value="UniProtKB-EC"/>
</dbReference>
<proteinExistence type="inferred from homology"/>
<dbReference type="GO" id="GO:0030288">
    <property type="term" value="C:outer membrane-bounded periplasmic space"/>
    <property type="evidence" value="ECO:0007669"/>
    <property type="project" value="TreeGrafter"/>
</dbReference>
<evidence type="ECO:0000256" key="14">
    <source>
        <dbReference type="ARBA" id="ARBA00023316"/>
    </source>
</evidence>
<dbReference type="SUPFAM" id="SSF56601">
    <property type="entry name" value="beta-lactamase/transpeptidase-like"/>
    <property type="match status" value="1"/>
</dbReference>
<evidence type="ECO:0000256" key="16">
    <source>
        <dbReference type="ARBA" id="ARBA00049902"/>
    </source>
</evidence>
<dbReference type="InterPro" id="IPR001460">
    <property type="entry name" value="PCN-bd_Tpept"/>
</dbReference>
<comment type="catalytic activity">
    <reaction evidence="15">
        <text>Preferential cleavage: (Ac)2-L-Lys-D-Ala-|-D-Ala. Also transpeptidation of peptidyl-alanyl moieties that are N-acyl substituents of D-alanine.</text>
        <dbReference type="EC" id="3.4.16.4"/>
    </reaction>
</comment>
<evidence type="ECO:0000256" key="13">
    <source>
        <dbReference type="ARBA" id="ARBA00023268"/>
    </source>
</evidence>
<keyword evidence="21" id="KW-1185">Reference proteome</keyword>
<dbReference type="Gene3D" id="3.40.710.10">
    <property type="entry name" value="DD-peptidase/beta-lactamase superfamily"/>
    <property type="match status" value="1"/>
</dbReference>
<evidence type="ECO:0000259" key="19">
    <source>
        <dbReference type="Pfam" id="PF00912"/>
    </source>
</evidence>
<dbReference type="GO" id="GO:0006508">
    <property type="term" value="P:proteolysis"/>
    <property type="evidence" value="ECO:0007669"/>
    <property type="project" value="UniProtKB-KW"/>
</dbReference>
<evidence type="ECO:0000256" key="11">
    <source>
        <dbReference type="ARBA" id="ARBA00022984"/>
    </source>
</evidence>
<keyword evidence="12" id="KW-0472">Membrane</keyword>
<evidence type="ECO:0000313" key="20">
    <source>
        <dbReference type="EMBL" id="MRG86242.1"/>
    </source>
</evidence>
<dbReference type="InterPro" id="IPR023346">
    <property type="entry name" value="Lysozyme-like_dom_sf"/>
</dbReference>
<evidence type="ECO:0000259" key="18">
    <source>
        <dbReference type="Pfam" id="PF00905"/>
    </source>
</evidence>
<keyword evidence="8" id="KW-0808">Transferase</keyword>
<evidence type="ECO:0000256" key="3">
    <source>
        <dbReference type="ARBA" id="ARBA00007739"/>
    </source>
</evidence>
<dbReference type="GO" id="GO:0008955">
    <property type="term" value="F:peptidoglycan glycosyltransferase activity"/>
    <property type="evidence" value="ECO:0007669"/>
    <property type="project" value="UniProtKB-EC"/>
</dbReference>
<evidence type="ECO:0000256" key="12">
    <source>
        <dbReference type="ARBA" id="ARBA00023136"/>
    </source>
</evidence>
<evidence type="ECO:0000256" key="9">
    <source>
        <dbReference type="ARBA" id="ARBA00022801"/>
    </source>
</evidence>
<dbReference type="FunFam" id="1.10.3810.10:FF:000001">
    <property type="entry name" value="Penicillin-binding protein 1A"/>
    <property type="match status" value="1"/>
</dbReference>
<comment type="catalytic activity">
    <reaction evidence="16">
        <text>[GlcNAc-(1-&gt;4)-Mur2Ac(oyl-L-Ala-gamma-D-Glu-L-Lys-D-Ala-D-Ala)](n)-di-trans,octa-cis-undecaprenyl diphosphate + beta-D-GlcNAc-(1-&gt;4)-Mur2Ac(oyl-L-Ala-gamma-D-Glu-L-Lys-D-Ala-D-Ala)-di-trans,octa-cis-undecaprenyl diphosphate = [GlcNAc-(1-&gt;4)-Mur2Ac(oyl-L-Ala-gamma-D-Glu-L-Lys-D-Ala-D-Ala)](n+1)-di-trans,octa-cis-undecaprenyl diphosphate + di-trans,octa-cis-undecaprenyl diphosphate + H(+)</text>
        <dbReference type="Rhea" id="RHEA:23708"/>
        <dbReference type="Rhea" id="RHEA-COMP:9602"/>
        <dbReference type="Rhea" id="RHEA-COMP:9603"/>
        <dbReference type="ChEBI" id="CHEBI:15378"/>
        <dbReference type="ChEBI" id="CHEBI:58405"/>
        <dbReference type="ChEBI" id="CHEBI:60033"/>
        <dbReference type="ChEBI" id="CHEBI:78435"/>
        <dbReference type="EC" id="2.4.99.28"/>
    </reaction>
</comment>
<dbReference type="InterPro" id="IPR001264">
    <property type="entry name" value="Glyco_trans_51"/>
</dbReference>
<comment type="caution">
    <text evidence="20">The sequence shown here is derived from an EMBL/GenBank/DDBJ whole genome shotgun (WGS) entry which is preliminary data.</text>
</comment>
<keyword evidence="4" id="KW-1003">Cell membrane</keyword>
<dbReference type="Pfam" id="PF00905">
    <property type="entry name" value="Transpeptidase"/>
    <property type="match status" value="1"/>
</dbReference>
<keyword evidence="11" id="KW-0573">Peptidoglycan synthesis</keyword>
<dbReference type="InterPro" id="IPR036950">
    <property type="entry name" value="PBP_transglycosylase"/>
</dbReference>
<dbReference type="GO" id="GO:0005886">
    <property type="term" value="C:plasma membrane"/>
    <property type="evidence" value="ECO:0007669"/>
    <property type="project" value="UniProtKB-SubCell"/>
</dbReference>
<evidence type="ECO:0000256" key="6">
    <source>
        <dbReference type="ARBA" id="ARBA00022670"/>
    </source>
</evidence>
<dbReference type="NCBIfam" id="TIGR02074">
    <property type="entry name" value="PBP_1a_fam"/>
    <property type="match status" value="1"/>
</dbReference>
<keyword evidence="9" id="KW-0378">Hydrolase</keyword>
<dbReference type="PANTHER" id="PTHR32282:SF11">
    <property type="entry name" value="PENICILLIN-BINDING PROTEIN 1B"/>
    <property type="match status" value="1"/>
</dbReference>
<dbReference type="Proteomes" id="UP000480185">
    <property type="component" value="Unassembled WGS sequence"/>
</dbReference>
<evidence type="ECO:0000256" key="2">
    <source>
        <dbReference type="ARBA" id="ARBA00007090"/>
    </source>
</evidence>
<dbReference type="GO" id="GO:0008658">
    <property type="term" value="F:penicillin binding"/>
    <property type="evidence" value="ECO:0007669"/>
    <property type="project" value="InterPro"/>
</dbReference>
<dbReference type="GO" id="GO:0009252">
    <property type="term" value="P:peptidoglycan biosynthetic process"/>
    <property type="evidence" value="ECO:0007669"/>
    <property type="project" value="UniProtKB-KW"/>
</dbReference>
<comment type="similarity">
    <text evidence="2">In the C-terminal section; belongs to the transpeptidase family.</text>
</comment>
<protein>
    <submittedName>
        <fullName evidence="20">PBP1A family penicillin-binding protein</fullName>
    </submittedName>
</protein>
<keyword evidence="14" id="KW-0961">Cell wall biogenesis/degradation</keyword>
<dbReference type="InterPro" id="IPR012338">
    <property type="entry name" value="Beta-lactam/transpept-like"/>
</dbReference>
<evidence type="ECO:0000256" key="8">
    <source>
        <dbReference type="ARBA" id="ARBA00022679"/>
    </source>
</evidence>
<dbReference type="GO" id="GO:0008360">
    <property type="term" value="P:regulation of cell shape"/>
    <property type="evidence" value="ECO:0007669"/>
    <property type="project" value="UniProtKB-KW"/>
</dbReference>
<keyword evidence="6" id="KW-0645">Protease</keyword>
<dbReference type="Pfam" id="PF00912">
    <property type="entry name" value="Transgly"/>
    <property type="match status" value="1"/>
</dbReference>
<dbReference type="AlphaFoldDB" id="A0A6G1X5M5"/>
<sequence length="658" mass="73973">MFICALSVYFYSYSQGPPSLTSDQNTVIYSNAEEVIGVKHGNQNRYWVKLDEISPHLKKAFLITEDRSFYEHFGFDMSRIAAAMIKNIVNMDKVEGASTITQQYARNLFLNHEKTWTRKINEAIYALRLEMFYEKDEIFEGYLNTIYFGHGNYGVEAASRYYFDKHANELTIAEAALLAGIPKGPSYYSPINHPEHATERQQMILKLMANQGEITETELKHAKQEKLAIAQEEERQGKQIAPYFQDVVIGEATTILDITKEELITGGYKIHTTLDTKKQKALEKTAENQMDDSSKIQVAAVSIEPKTGSVQALLGGRDYEESPYNRVVQAKRMAGSTFKPFLYYAALERGYTPATPLESAPTQFELADGRVYAPSNYNGYYANDEITLAQAIALSDNIYAVKTNLFYEPETLVETAKEFGIKSELPAVPSLALGTASVSVLEMAKGYSVLANGGKDVIPHTITKITNAEGEVLYERKKTEKEQVLDPKQSFILTHLMTGMFDENLNDYSRVTGAAIQDMLSRPYAGKTGSTNTDSWMIGFSPQVTTAVWTGYDKNEKITKTEEQAYARNIWAHYMEAVHKELPVKKFKPPEGVVAVSMDSHTGKIAHSGCEDQRVTYFVEGTEPRESCTLHVPKNLFDPNQPKDEKEDGSSLWDWVGF</sequence>
<evidence type="ECO:0000256" key="5">
    <source>
        <dbReference type="ARBA" id="ARBA00022645"/>
    </source>
</evidence>
<dbReference type="InterPro" id="IPR050396">
    <property type="entry name" value="Glycosyltr_51/Transpeptidase"/>
</dbReference>
<dbReference type="GO" id="GO:0071555">
    <property type="term" value="P:cell wall organization"/>
    <property type="evidence" value="ECO:0007669"/>
    <property type="project" value="UniProtKB-KW"/>
</dbReference>
<dbReference type="SUPFAM" id="SSF53955">
    <property type="entry name" value="Lysozyme-like"/>
    <property type="match status" value="1"/>
</dbReference>
<evidence type="ECO:0000256" key="1">
    <source>
        <dbReference type="ARBA" id="ARBA00004236"/>
    </source>
</evidence>
<evidence type="ECO:0000256" key="17">
    <source>
        <dbReference type="SAM" id="MobiDB-lite"/>
    </source>
</evidence>
<reference evidence="20 21" key="1">
    <citation type="submission" date="2019-11" db="EMBL/GenBank/DDBJ databases">
        <authorList>
            <person name="Li J."/>
        </authorList>
    </citation>
    <scope>NUCLEOTIDE SEQUENCE [LARGE SCALE GENOMIC DNA]</scope>
    <source>
        <strain evidence="20 21">J4</strain>
    </source>
</reference>
<keyword evidence="10" id="KW-0133">Cell shape</keyword>
<name>A0A6G1X5M5_9BACI</name>
<feature type="domain" description="Penicillin-binding protein transpeptidase" evidence="18">
    <location>
        <begin position="299"/>
        <end position="574"/>
    </location>
</feature>
<evidence type="ECO:0000256" key="15">
    <source>
        <dbReference type="ARBA" id="ARBA00034000"/>
    </source>
</evidence>
<comment type="similarity">
    <text evidence="3">In the N-terminal section; belongs to the glycosyltransferase 51 family.</text>
</comment>
<evidence type="ECO:0000256" key="4">
    <source>
        <dbReference type="ARBA" id="ARBA00022475"/>
    </source>
</evidence>
<evidence type="ECO:0000256" key="10">
    <source>
        <dbReference type="ARBA" id="ARBA00022960"/>
    </source>
</evidence>
<comment type="subcellular location">
    <subcellularLocation>
        <location evidence="1">Cell membrane</location>
    </subcellularLocation>
</comment>
<feature type="region of interest" description="Disordered" evidence="17">
    <location>
        <begin position="637"/>
        <end position="658"/>
    </location>
</feature>
<gene>
    <name evidence="20" type="ORF">GH754_07870</name>
</gene>
<keyword evidence="13" id="KW-0511">Multifunctional enzyme</keyword>
<dbReference type="PANTHER" id="PTHR32282">
    <property type="entry name" value="BINDING PROTEIN TRANSPEPTIDASE, PUTATIVE-RELATED"/>
    <property type="match status" value="1"/>
</dbReference>
<keyword evidence="7" id="KW-0328">Glycosyltransferase</keyword>
<keyword evidence="5" id="KW-0121">Carboxypeptidase</keyword>
<evidence type="ECO:0000313" key="21">
    <source>
        <dbReference type="Proteomes" id="UP000480185"/>
    </source>
</evidence>
<evidence type="ECO:0000256" key="7">
    <source>
        <dbReference type="ARBA" id="ARBA00022676"/>
    </source>
</evidence>
<organism evidence="20 21">
    <name type="scientific">Salinibacillus xinjiangensis</name>
    <dbReference type="NCBI Taxonomy" id="1229268"/>
    <lineage>
        <taxon>Bacteria</taxon>
        <taxon>Bacillati</taxon>
        <taxon>Bacillota</taxon>
        <taxon>Bacilli</taxon>
        <taxon>Bacillales</taxon>
        <taxon>Bacillaceae</taxon>
        <taxon>Salinibacillus</taxon>
    </lineage>
</organism>
<dbReference type="Gene3D" id="1.10.3810.10">
    <property type="entry name" value="Biosynthetic peptidoglycan transglycosylase-like"/>
    <property type="match status" value="1"/>
</dbReference>
<dbReference type="OrthoDB" id="9766909at2"/>
<accession>A0A6G1X5M5</accession>
<feature type="domain" description="Glycosyl transferase family 51" evidence="19">
    <location>
        <begin position="39"/>
        <end position="208"/>
    </location>
</feature>